<dbReference type="Gene3D" id="3.10.20.90">
    <property type="entry name" value="Phosphatidylinositol 3-kinase Catalytic Subunit, Chain A, domain 1"/>
    <property type="match status" value="1"/>
</dbReference>
<dbReference type="EMBL" id="HE650823">
    <property type="protein sequence ID" value="CCF57418.1"/>
    <property type="molecule type" value="Genomic_DNA"/>
</dbReference>
<gene>
    <name evidence="2" type="primary">KAFR0C04270</name>
    <name evidence="2" type="ORF">KAFR_0C04270</name>
</gene>
<evidence type="ECO:0000313" key="2">
    <source>
        <dbReference type="EMBL" id="CCF57418.1"/>
    </source>
</evidence>
<dbReference type="SMART" id="SM00166">
    <property type="entry name" value="UBX"/>
    <property type="match status" value="1"/>
</dbReference>
<dbReference type="HOGENOM" id="CLU_1094442_0_0_1"/>
<name>H2ASR8_KAZAF</name>
<evidence type="ECO:0000313" key="3">
    <source>
        <dbReference type="Proteomes" id="UP000005220"/>
    </source>
</evidence>
<dbReference type="CDD" id="cd01767">
    <property type="entry name" value="UBX"/>
    <property type="match status" value="1"/>
</dbReference>
<dbReference type="GeneID" id="13885337"/>
<protein>
    <recommendedName>
        <fullName evidence="1">UBX domain-containing protein</fullName>
    </recommendedName>
</protein>
<dbReference type="InParanoid" id="H2ASR8"/>
<proteinExistence type="predicted"/>
<feature type="domain" description="UBX" evidence="1">
    <location>
        <begin position="146"/>
        <end position="228"/>
    </location>
</feature>
<dbReference type="Pfam" id="PF23187">
    <property type="entry name" value="UBX7_N"/>
    <property type="match status" value="1"/>
</dbReference>
<dbReference type="InterPro" id="IPR029071">
    <property type="entry name" value="Ubiquitin-like_domsf"/>
</dbReference>
<dbReference type="PROSITE" id="PS50033">
    <property type="entry name" value="UBX"/>
    <property type="match status" value="1"/>
</dbReference>
<dbReference type="AlphaFoldDB" id="H2ASR8"/>
<dbReference type="RefSeq" id="XP_003956553.1">
    <property type="nucleotide sequence ID" value="XM_003956504.1"/>
</dbReference>
<reference evidence="2 3" key="1">
    <citation type="journal article" date="2011" name="Proc. Natl. Acad. Sci. U.S.A.">
        <title>Evolutionary erosion of yeast sex chromosomes by mating-type switching accidents.</title>
        <authorList>
            <person name="Gordon J.L."/>
            <person name="Armisen D."/>
            <person name="Proux-Wera E."/>
            <person name="Oheigeartaigh S.S."/>
            <person name="Byrne K.P."/>
            <person name="Wolfe K.H."/>
        </authorList>
    </citation>
    <scope>NUCLEOTIDE SEQUENCE [LARGE SCALE GENOMIC DNA]</scope>
    <source>
        <strain evidence="3">ATCC 22294 / BCRC 22015 / CBS 2517 / CECT 1963 / NBRC 1671 / NRRL Y-8276</strain>
    </source>
</reference>
<evidence type="ECO:0000259" key="1">
    <source>
        <dbReference type="PROSITE" id="PS50033"/>
    </source>
</evidence>
<dbReference type="InterPro" id="IPR001012">
    <property type="entry name" value="UBX_dom"/>
</dbReference>
<keyword evidence="3" id="KW-1185">Reference proteome</keyword>
<dbReference type="SUPFAM" id="SSF54236">
    <property type="entry name" value="Ubiquitin-like"/>
    <property type="match status" value="1"/>
</dbReference>
<dbReference type="Proteomes" id="UP000005220">
    <property type="component" value="Chromosome 3"/>
</dbReference>
<organism evidence="2 3">
    <name type="scientific">Kazachstania africana (strain ATCC 22294 / BCRC 22015 / CBS 2517 / CECT 1963 / NBRC 1671 / NRRL Y-8276)</name>
    <name type="common">Yeast</name>
    <name type="synonym">Kluyveromyces africanus</name>
    <dbReference type="NCBI Taxonomy" id="1071382"/>
    <lineage>
        <taxon>Eukaryota</taxon>
        <taxon>Fungi</taxon>
        <taxon>Dikarya</taxon>
        <taxon>Ascomycota</taxon>
        <taxon>Saccharomycotina</taxon>
        <taxon>Saccharomycetes</taxon>
        <taxon>Saccharomycetales</taxon>
        <taxon>Saccharomycetaceae</taxon>
        <taxon>Kazachstania</taxon>
    </lineage>
</organism>
<dbReference type="KEGG" id="kaf:KAFR_0C04270"/>
<sequence>MVVINYQISESILKSIESNKQLIVLNTFNEQSADDLIQSWNTINSEYLGVLDNHSIWCNLIIHSMEFNKFLKIYNIEYFNRQTILIIKNGKVLNTIEFDSNINYSKCLNMIDLDENYSCSNYQLIERQKLLKLIKRRNSSCISAKNRAQFCNIRIKLPNSSLIVHEFDLIENNLNDIRKFLTSKISEDNIDLNQFIFIHLRPRKDFTKLDEIKTLKSVGIDDKTTLYLVKHSIARRRLSFHWKFMFSWISSFWH</sequence>
<accession>H2ASR8</accession>
<dbReference type="Pfam" id="PF00789">
    <property type="entry name" value="UBX"/>
    <property type="match status" value="1"/>
</dbReference>